<evidence type="ECO:0000256" key="1">
    <source>
        <dbReference type="SAM" id="MobiDB-lite"/>
    </source>
</evidence>
<feature type="compositionally biased region" description="Polar residues" evidence="1">
    <location>
        <begin position="52"/>
        <end position="61"/>
    </location>
</feature>
<comment type="caution">
    <text evidence="2">The sequence shown here is derived from an EMBL/GenBank/DDBJ whole genome shotgun (WGS) entry which is preliminary data.</text>
</comment>
<dbReference type="EMBL" id="SRLB01000044">
    <property type="protein sequence ID" value="TGD94290.1"/>
    <property type="molecule type" value="Genomic_DNA"/>
</dbReference>
<dbReference type="Proteomes" id="UP000297535">
    <property type="component" value="Unassembled WGS sequence"/>
</dbReference>
<gene>
    <name evidence="2" type="ORF">EU555_32230</name>
</gene>
<dbReference type="RefSeq" id="WP_135419420.1">
    <property type="nucleotide sequence ID" value="NZ_SRLB01000044.1"/>
</dbReference>
<organism evidence="2 3">
    <name type="scientific">Methylobacterium nonmethylotrophicum</name>
    <dbReference type="NCBI Taxonomy" id="1141884"/>
    <lineage>
        <taxon>Bacteria</taxon>
        <taxon>Pseudomonadati</taxon>
        <taxon>Pseudomonadota</taxon>
        <taxon>Alphaproteobacteria</taxon>
        <taxon>Hyphomicrobiales</taxon>
        <taxon>Methylobacteriaceae</taxon>
        <taxon>Methylobacterium</taxon>
    </lineage>
</organism>
<evidence type="ECO:0008006" key="4">
    <source>
        <dbReference type="Google" id="ProtNLM"/>
    </source>
</evidence>
<keyword evidence="3" id="KW-1185">Reference proteome</keyword>
<name>A0A4Z0NE40_9HYPH</name>
<evidence type="ECO:0000313" key="2">
    <source>
        <dbReference type="EMBL" id="TGD94290.1"/>
    </source>
</evidence>
<protein>
    <recommendedName>
        <fullName evidence="4">Flagellar protein FlaG</fullName>
    </recommendedName>
</protein>
<evidence type="ECO:0000313" key="3">
    <source>
        <dbReference type="Proteomes" id="UP000297535"/>
    </source>
</evidence>
<accession>A0A4Z0NE40</accession>
<dbReference type="OrthoDB" id="7999457at2"/>
<proteinExistence type="predicted"/>
<feature type="region of interest" description="Disordered" evidence="1">
    <location>
        <begin position="21"/>
        <end position="69"/>
    </location>
</feature>
<dbReference type="AlphaFoldDB" id="A0A4Z0NE40"/>
<reference evidence="2 3" key="1">
    <citation type="submission" date="2019-04" db="EMBL/GenBank/DDBJ databases">
        <authorList>
            <person name="Feng G."/>
            <person name="Zhu H."/>
        </authorList>
    </citation>
    <scope>NUCLEOTIDE SEQUENCE [LARGE SCALE GENOMIC DNA]</scope>
    <source>
        <strain evidence="2 3">6HR-1</strain>
    </source>
</reference>
<sequence>MIETSSLAAAYPPAAVDPIVRISPARPPQTGAGPSLESPVTLDLSPDARQQGGPTTGQAQESPEAVPDRAHYRRDLDSQEIVFQVVDPDGAVVEQLPSEAALRARTYARQVEAARTTEIGTSVARSA</sequence>